<protein>
    <submittedName>
        <fullName evidence="2">DUF4143 domain-containing protein</fullName>
    </submittedName>
</protein>
<dbReference type="EMBL" id="JAOQBW010000003">
    <property type="protein sequence ID" value="MFK3576333.1"/>
    <property type="molecule type" value="Genomic_DNA"/>
</dbReference>
<name>A0ABW8KP58_9BIFI</name>
<keyword evidence="3" id="KW-1185">Reference proteome</keyword>
<dbReference type="InterPro" id="IPR025420">
    <property type="entry name" value="DUF4143"/>
</dbReference>
<dbReference type="Proteomes" id="UP001620273">
    <property type="component" value="Unassembled WGS sequence"/>
</dbReference>
<evidence type="ECO:0000259" key="1">
    <source>
        <dbReference type="Pfam" id="PF13635"/>
    </source>
</evidence>
<proteinExistence type="predicted"/>
<reference evidence="2 3" key="1">
    <citation type="submission" date="2022-09" db="EMBL/GenBank/DDBJ databases">
        <title>Genome sequencing of four strains from tibetan pig.</title>
        <authorList>
            <person name="Feng J."/>
        </authorList>
    </citation>
    <scope>NUCLEOTIDE SEQUENCE [LARGE SCALE GENOMIC DNA]</scope>
    <source>
        <strain evidence="2 3">11-1-1</strain>
    </source>
</reference>
<dbReference type="PANTHER" id="PTHR43566">
    <property type="entry name" value="CONSERVED PROTEIN"/>
    <property type="match status" value="1"/>
</dbReference>
<dbReference type="Pfam" id="PF13635">
    <property type="entry name" value="DUF4143"/>
    <property type="match status" value="1"/>
</dbReference>
<organism evidence="2 3">
    <name type="scientific">Bifidobacterium thermacidophilum</name>
    <dbReference type="NCBI Taxonomy" id="246618"/>
    <lineage>
        <taxon>Bacteria</taxon>
        <taxon>Bacillati</taxon>
        <taxon>Actinomycetota</taxon>
        <taxon>Actinomycetes</taxon>
        <taxon>Bifidobacteriales</taxon>
        <taxon>Bifidobacteriaceae</taxon>
        <taxon>Bifidobacterium</taxon>
    </lineage>
</organism>
<feature type="domain" description="DUF4143" evidence="1">
    <location>
        <begin position="4"/>
        <end position="81"/>
    </location>
</feature>
<gene>
    <name evidence="2" type="ORF">OCH74_05615</name>
</gene>
<sequence>MDLHDTGLAANLLGIDSAKQLAASQHRGNLYENAVVVEIIKRYAALGKEPQVSYWRDSNMKEIDFIIEKGGRPQYAIEVKSTTTYRPRAFQNLEDIAPLIGVDPEHRYLVYGGDETFETKHGTVLSFTNLGRLVE</sequence>
<evidence type="ECO:0000313" key="3">
    <source>
        <dbReference type="Proteomes" id="UP001620273"/>
    </source>
</evidence>
<dbReference type="PANTHER" id="PTHR43566:SF2">
    <property type="entry name" value="DUF4143 DOMAIN-CONTAINING PROTEIN"/>
    <property type="match status" value="1"/>
</dbReference>
<accession>A0ABW8KP58</accession>
<dbReference type="RefSeq" id="WP_081602275.1">
    <property type="nucleotide sequence ID" value="NZ_JAOQBW010000003.1"/>
</dbReference>
<comment type="caution">
    <text evidence="2">The sequence shown here is derived from an EMBL/GenBank/DDBJ whole genome shotgun (WGS) entry which is preliminary data.</text>
</comment>
<evidence type="ECO:0000313" key="2">
    <source>
        <dbReference type="EMBL" id="MFK3576333.1"/>
    </source>
</evidence>